<accession>U2LM21</accession>
<comment type="caution">
    <text evidence="1">The sequence shown here is derived from an EMBL/GenBank/DDBJ whole genome shotgun (WGS) entry which is preliminary data.</text>
</comment>
<reference evidence="1 2" key="1">
    <citation type="submission" date="2013-07" db="EMBL/GenBank/DDBJ databases">
        <authorList>
            <person name="Weinstock G."/>
            <person name="Sodergren E."/>
            <person name="Wylie T."/>
            <person name="Fulton L."/>
            <person name="Fulton R."/>
            <person name="Fronick C."/>
            <person name="O'Laughlin M."/>
            <person name="Godfrey J."/>
            <person name="Miner T."/>
            <person name="Herter B."/>
            <person name="Appelbaum E."/>
            <person name="Cordes M."/>
            <person name="Lek S."/>
            <person name="Wollam A."/>
            <person name="Pepin K.H."/>
            <person name="Palsikar V.B."/>
            <person name="Mitreva M."/>
            <person name="Wilson R.K."/>
        </authorList>
    </citation>
    <scope>NUCLEOTIDE SEQUENCE [LARGE SCALE GENOMIC DNA]</scope>
    <source>
        <strain evidence="1 2">ATCC 27760</strain>
    </source>
</reference>
<gene>
    <name evidence="1" type="ORF">RUMCAL_03152</name>
</gene>
<dbReference type="EMBL" id="AWVF01000414">
    <property type="protein sequence ID" value="ERJ88158.1"/>
    <property type="molecule type" value="Genomic_DNA"/>
</dbReference>
<sequence>MRESFFYYDGCDTEKQKASDEEAADDRMIDLAADVLVAILMEERAS</sequence>
<dbReference type="HOGENOM" id="CLU_3188630_0_0_9"/>
<name>U2LM21_9FIRM</name>
<dbReference type="PATRIC" id="fig|411473.3.peg.2640"/>
<keyword evidence="2" id="KW-1185">Reference proteome</keyword>
<proteinExistence type="predicted"/>
<evidence type="ECO:0000313" key="2">
    <source>
        <dbReference type="Proteomes" id="UP000016662"/>
    </source>
</evidence>
<evidence type="ECO:0000313" key="1">
    <source>
        <dbReference type="EMBL" id="ERJ88158.1"/>
    </source>
</evidence>
<dbReference type="RefSeq" id="WP_021681380.1">
    <property type="nucleotide sequence ID" value="NZ_KI260345.1"/>
</dbReference>
<dbReference type="AlphaFoldDB" id="U2LM21"/>
<dbReference type="Proteomes" id="UP000016662">
    <property type="component" value="Unassembled WGS sequence"/>
</dbReference>
<dbReference type="STRING" id="411473.RUMCAL_03152"/>
<organism evidence="1 2">
    <name type="scientific">Ruminococcus callidus ATCC 27760</name>
    <dbReference type="NCBI Taxonomy" id="411473"/>
    <lineage>
        <taxon>Bacteria</taxon>
        <taxon>Bacillati</taxon>
        <taxon>Bacillota</taxon>
        <taxon>Clostridia</taxon>
        <taxon>Eubacteriales</taxon>
        <taxon>Oscillospiraceae</taxon>
        <taxon>Ruminococcus</taxon>
    </lineage>
</organism>
<protein>
    <submittedName>
        <fullName evidence="1">Uncharacterized protein</fullName>
    </submittedName>
</protein>